<accession>A0A3L8PQJ6</accession>
<dbReference type="EMBL" id="QZEI01000226">
    <property type="protein sequence ID" value="RLV57641.1"/>
    <property type="molecule type" value="Genomic_DNA"/>
</dbReference>
<organism evidence="1 2">
    <name type="scientific">Parashewanella curva</name>
    <dbReference type="NCBI Taxonomy" id="2338552"/>
    <lineage>
        <taxon>Bacteria</taxon>
        <taxon>Pseudomonadati</taxon>
        <taxon>Pseudomonadota</taxon>
        <taxon>Gammaproteobacteria</taxon>
        <taxon>Alteromonadales</taxon>
        <taxon>Shewanellaceae</taxon>
        <taxon>Parashewanella</taxon>
    </lineage>
</organism>
<sequence length="72" mass="8183">MVIEIGGFKVTSQNKPKLRQNARTILANKICSSPVLTDYMQKGNYFSIDVRSGFQYGEKQIGNYRFTNQSCV</sequence>
<name>A0A3L8PQJ6_9GAMM</name>
<gene>
    <name evidence="1" type="ORF">D5018_21515</name>
</gene>
<dbReference type="AlphaFoldDB" id="A0A3L8PQJ6"/>
<protein>
    <submittedName>
        <fullName evidence="1">Uncharacterized protein</fullName>
    </submittedName>
</protein>
<proteinExistence type="predicted"/>
<evidence type="ECO:0000313" key="2">
    <source>
        <dbReference type="Proteomes" id="UP000281474"/>
    </source>
</evidence>
<dbReference type="Proteomes" id="UP000281474">
    <property type="component" value="Unassembled WGS sequence"/>
</dbReference>
<comment type="caution">
    <text evidence="1">The sequence shown here is derived from an EMBL/GenBank/DDBJ whole genome shotgun (WGS) entry which is preliminary data.</text>
</comment>
<evidence type="ECO:0000313" key="1">
    <source>
        <dbReference type="EMBL" id="RLV57641.1"/>
    </source>
</evidence>
<keyword evidence="2" id="KW-1185">Reference proteome</keyword>
<reference evidence="1 2" key="1">
    <citation type="submission" date="2018-09" db="EMBL/GenBank/DDBJ databases">
        <title>Phylogeny of the Shewanellaceae, and recommendation for two new genera, Pseudoshewanella and Parashewanella.</title>
        <authorList>
            <person name="Wang G."/>
        </authorList>
    </citation>
    <scope>NUCLEOTIDE SEQUENCE [LARGE SCALE GENOMIC DNA]</scope>
    <source>
        <strain evidence="1 2">C51</strain>
    </source>
</reference>